<dbReference type="Proteomes" id="UP000288058">
    <property type="component" value="Unassembled WGS sequence"/>
</dbReference>
<dbReference type="AlphaFoldDB" id="A0A432YYQ2"/>
<sequence>MLMSFEAKKQAAMAELENSKIWRSNYEPPFLLFMWWLGKETRPPHYNSFMCNALSLGSFFAVGWGLIMWLFVWSSTGLSALAAIGATLLAGLSVGLIVAYYYSFSAKRNKLSRWKELPETDESADQYS</sequence>
<keyword evidence="1" id="KW-0812">Transmembrane</keyword>
<accession>A0A432YYQ2</accession>
<keyword evidence="1" id="KW-1133">Transmembrane helix</keyword>
<feature type="transmembrane region" description="Helical" evidence="1">
    <location>
        <begin position="78"/>
        <end position="103"/>
    </location>
</feature>
<keyword evidence="1" id="KW-0472">Membrane</keyword>
<organism evidence="2 3">
    <name type="scientific">Idiomarina ramblicola</name>
    <dbReference type="NCBI Taxonomy" id="263724"/>
    <lineage>
        <taxon>Bacteria</taxon>
        <taxon>Pseudomonadati</taxon>
        <taxon>Pseudomonadota</taxon>
        <taxon>Gammaproteobacteria</taxon>
        <taxon>Alteromonadales</taxon>
        <taxon>Idiomarinaceae</taxon>
        <taxon>Idiomarina</taxon>
    </lineage>
</organism>
<dbReference type="EMBL" id="PIQC01000005">
    <property type="protein sequence ID" value="RUO68744.1"/>
    <property type="molecule type" value="Genomic_DNA"/>
</dbReference>
<comment type="caution">
    <text evidence="2">The sequence shown here is derived from an EMBL/GenBank/DDBJ whole genome shotgun (WGS) entry which is preliminary data.</text>
</comment>
<evidence type="ECO:0000313" key="3">
    <source>
        <dbReference type="Proteomes" id="UP000288058"/>
    </source>
</evidence>
<dbReference type="Pfam" id="PF19942">
    <property type="entry name" value="DUF6404"/>
    <property type="match status" value="1"/>
</dbReference>
<gene>
    <name evidence="2" type="ORF">CWI78_07440</name>
</gene>
<name>A0A432YYQ2_9GAMM</name>
<keyword evidence="3" id="KW-1185">Reference proteome</keyword>
<dbReference type="InterPro" id="IPR045644">
    <property type="entry name" value="DUF6404"/>
</dbReference>
<reference evidence="3" key="1">
    <citation type="journal article" date="2018" name="Front. Microbiol.">
        <title>Genome-Based Analysis Reveals the Taxonomy and Diversity of the Family Idiomarinaceae.</title>
        <authorList>
            <person name="Liu Y."/>
            <person name="Lai Q."/>
            <person name="Shao Z."/>
        </authorList>
    </citation>
    <scope>NUCLEOTIDE SEQUENCE [LARGE SCALE GENOMIC DNA]</scope>
    <source>
        <strain evidence="3">R22</strain>
    </source>
</reference>
<evidence type="ECO:0000313" key="2">
    <source>
        <dbReference type="EMBL" id="RUO68744.1"/>
    </source>
</evidence>
<protein>
    <submittedName>
        <fullName evidence="2">Uncharacterized protein</fullName>
    </submittedName>
</protein>
<proteinExistence type="predicted"/>
<feature type="transmembrane region" description="Helical" evidence="1">
    <location>
        <begin position="49"/>
        <end position="72"/>
    </location>
</feature>
<evidence type="ECO:0000256" key="1">
    <source>
        <dbReference type="SAM" id="Phobius"/>
    </source>
</evidence>